<proteinExistence type="predicted"/>
<sequence length="340" mass="37606">MTTQLSDRLGSVILELTAGDGRKSFFVHKNLIVEQSAFLRSSIDATAVDRRYDLKSWDSDTVGYFVNFLYLHTYTTGGPEPLNPAAESTASDTTGAHSRVHTPDTVFSGRTIQPGYSFGETGPRPLTPLENLDQDDGSGACQDIAEDSYYTSYPQETHDYHDVLFAHAKVYALAQYLHVDSLVSMAYQRLSIILAGLQPITPFPHTTRSVVELLRYVYTHTEETGDWMRKLVSQFTALNYPAVQGTAEMEENGGSEEELNKSQEIAAGNAPAGEELRAERAKVALLEDRNDTLLKSRQGVRVVSVRVAILATEMFDSKLAGVSTFGDRLDLLLDELQKLL</sequence>
<gene>
    <name evidence="2" type="ORF">Q9L58_007403</name>
</gene>
<reference evidence="2 3" key="1">
    <citation type="submission" date="2024-02" db="EMBL/GenBank/DDBJ databases">
        <title>Discinaceae phylogenomics.</title>
        <authorList>
            <person name="Dirks A.C."/>
            <person name="James T.Y."/>
        </authorList>
    </citation>
    <scope>NUCLEOTIDE SEQUENCE [LARGE SCALE GENOMIC DNA]</scope>
    <source>
        <strain evidence="2 3">ACD0624</strain>
    </source>
</reference>
<keyword evidence="3" id="KW-1185">Reference proteome</keyword>
<feature type="region of interest" description="Disordered" evidence="1">
    <location>
        <begin position="80"/>
        <end position="102"/>
    </location>
</feature>
<organism evidence="2 3">
    <name type="scientific">Discina gigas</name>
    <dbReference type="NCBI Taxonomy" id="1032678"/>
    <lineage>
        <taxon>Eukaryota</taxon>
        <taxon>Fungi</taxon>
        <taxon>Dikarya</taxon>
        <taxon>Ascomycota</taxon>
        <taxon>Pezizomycotina</taxon>
        <taxon>Pezizomycetes</taxon>
        <taxon>Pezizales</taxon>
        <taxon>Discinaceae</taxon>
        <taxon>Discina</taxon>
    </lineage>
</organism>
<evidence type="ECO:0000256" key="1">
    <source>
        <dbReference type="SAM" id="MobiDB-lite"/>
    </source>
</evidence>
<dbReference type="EMBL" id="JBBBZM010000117">
    <property type="protein sequence ID" value="KAL0633680.1"/>
    <property type="molecule type" value="Genomic_DNA"/>
</dbReference>
<accession>A0ABR3GCP6</accession>
<evidence type="ECO:0000313" key="2">
    <source>
        <dbReference type="EMBL" id="KAL0633680.1"/>
    </source>
</evidence>
<evidence type="ECO:0008006" key="4">
    <source>
        <dbReference type="Google" id="ProtNLM"/>
    </source>
</evidence>
<dbReference type="InterPro" id="IPR011333">
    <property type="entry name" value="SKP1/BTB/POZ_sf"/>
</dbReference>
<dbReference type="Gene3D" id="3.30.710.10">
    <property type="entry name" value="Potassium Channel Kv1.1, Chain A"/>
    <property type="match status" value="1"/>
</dbReference>
<name>A0ABR3GCP6_9PEZI</name>
<dbReference type="Proteomes" id="UP001447188">
    <property type="component" value="Unassembled WGS sequence"/>
</dbReference>
<feature type="compositionally biased region" description="Polar residues" evidence="1">
    <location>
        <begin position="86"/>
        <end position="96"/>
    </location>
</feature>
<evidence type="ECO:0000313" key="3">
    <source>
        <dbReference type="Proteomes" id="UP001447188"/>
    </source>
</evidence>
<dbReference type="PANTHER" id="PTHR47843:SF3">
    <property type="entry name" value="BTB DOMAIN-CONTAINING PROTEIN"/>
    <property type="match status" value="1"/>
</dbReference>
<comment type="caution">
    <text evidence="2">The sequence shown here is derived from an EMBL/GenBank/DDBJ whole genome shotgun (WGS) entry which is preliminary data.</text>
</comment>
<protein>
    <recommendedName>
        <fullName evidence="4">BTB domain-containing protein</fullName>
    </recommendedName>
</protein>
<dbReference type="PANTHER" id="PTHR47843">
    <property type="entry name" value="BTB DOMAIN-CONTAINING PROTEIN-RELATED"/>
    <property type="match status" value="1"/>
</dbReference>